<dbReference type="Proteomes" id="UP000775547">
    <property type="component" value="Unassembled WGS sequence"/>
</dbReference>
<organism evidence="1 2">
    <name type="scientific">Asterophora parasitica</name>
    <dbReference type="NCBI Taxonomy" id="117018"/>
    <lineage>
        <taxon>Eukaryota</taxon>
        <taxon>Fungi</taxon>
        <taxon>Dikarya</taxon>
        <taxon>Basidiomycota</taxon>
        <taxon>Agaricomycotina</taxon>
        <taxon>Agaricomycetes</taxon>
        <taxon>Agaricomycetidae</taxon>
        <taxon>Agaricales</taxon>
        <taxon>Tricholomatineae</taxon>
        <taxon>Lyophyllaceae</taxon>
        <taxon>Asterophora</taxon>
    </lineage>
</organism>
<name>A0A9P7G3D5_9AGAR</name>
<dbReference type="AlphaFoldDB" id="A0A9P7G3D5"/>
<evidence type="ECO:0000313" key="1">
    <source>
        <dbReference type="EMBL" id="KAG5643119.1"/>
    </source>
</evidence>
<keyword evidence="2" id="KW-1185">Reference proteome</keyword>
<proteinExistence type="predicted"/>
<protein>
    <submittedName>
        <fullName evidence="1">Uncharacterized protein</fullName>
    </submittedName>
</protein>
<sequence>MKTEGVYNQGVWFLLCEVMCKALCALEKREDVVVLAKKAAALSKVYTGKDGGWSRVAEAPEKTAWWGRRKKLTK</sequence>
<dbReference type="OrthoDB" id="5945798at2759"/>
<dbReference type="EMBL" id="JABCKV010000133">
    <property type="protein sequence ID" value="KAG5643119.1"/>
    <property type="molecule type" value="Genomic_DNA"/>
</dbReference>
<accession>A0A9P7G3D5</accession>
<reference evidence="1" key="2">
    <citation type="submission" date="2021-10" db="EMBL/GenBank/DDBJ databases">
        <title>Phylogenomics reveals ancestral predisposition of the termite-cultivated fungus Termitomyces towards a domesticated lifestyle.</title>
        <authorList>
            <person name="Auxier B."/>
            <person name="Grum-Grzhimaylo A."/>
            <person name="Cardenas M.E."/>
            <person name="Lodge J.D."/>
            <person name="Laessoe T."/>
            <person name="Pedersen O."/>
            <person name="Smith M.E."/>
            <person name="Kuyper T.W."/>
            <person name="Franco-Molano E.A."/>
            <person name="Baroni T.J."/>
            <person name="Aanen D.K."/>
        </authorList>
    </citation>
    <scope>NUCLEOTIDE SEQUENCE</scope>
    <source>
        <strain evidence="1">AP01</strain>
        <tissue evidence="1">Mycelium</tissue>
    </source>
</reference>
<gene>
    <name evidence="1" type="ORF">DXG03_001545</name>
</gene>
<comment type="caution">
    <text evidence="1">The sequence shown here is derived from an EMBL/GenBank/DDBJ whole genome shotgun (WGS) entry which is preliminary data.</text>
</comment>
<evidence type="ECO:0000313" key="2">
    <source>
        <dbReference type="Proteomes" id="UP000775547"/>
    </source>
</evidence>
<reference evidence="1" key="1">
    <citation type="submission" date="2020-07" db="EMBL/GenBank/DDBJ databases">
        <authorList>
            <person name="Nieuwenhuis M."/>
            <person name="Van De Peppel L.J.J."/>
        </authorList>
    </citation>
    <scope>NUCLEOTIDE SEQUENCE</scope>
    <source>
        <strain evidence="1">AP01</strain>
        <tissue evidence="1">Mycelium</tissue>
    </source>
</reference>